<evidence type="ECO:0000313" key="1">
    <source>
        <dbReference type="EMBL" id="SDS11569.1"/>
    </source>
</evidence>
<dbReference type="Gene3D" id="3.40.50.150">
    <property type="entry name" value="Vaccinia Virus protein VP39"/>
    <property type="match status" value="1"/>
</dbReference>
<reference evidence="2" key="1">
    <citation type="submission" date="2016-10" db="EMBL/GenBank/DDBJ databases">
        <authorList>
            <person name="Varghese N."/>
            <person name="Submissions S."/>
        </authorList>
    </citation>
    <scope>NUCLEOTIDE SEQUENCE [LARGE SCALE GENOMIC DNA]</scope>
    <source>
        <strain evidence="2">GAS369</strain>
    </source>
</reference>
<dbReference type="AlphaFoldDB" id="A0A1H1PLD7"/>
<sequence length="258" mass="29283">MDNFFITKDFDWQIRRSSHLDRALNLVAKPFGFRANTAHFVDELIHHLSGLSFASTRSGVSTNVEQRMNMYHLVSQTIAYDIDGDLVEVGCNEGQSAVLIAKIIRSFNSEKKLHVYDSFEGLPATRTEDGESYRKGDLATSEDVLRNNFRIHGLELPTIHKGWFDQTLSEGLPEKVCFAHLDGDLYESIMVSLEYVYPRLTPGAICLIDDYCDTSINPNGWNHLPGVKEACDEFLAEKPEQICYLYSGAFTHGFFRKK</sequence>
<dbReference type="SUPFAM" id="SSF53335">
    <property type="entry name" value="S-adenosyl-L-methionine-dependent methyltransferases"/>
    <property type="match status" value="1"/>
</dbReference>
<protein>
    <submittedName>
        <fullName evidence="1">O-methyltransferase</fullName>
    </submittedName>
</protein>
<keyword evidence="1" id="KW-0489">Methyltransferase</keyword>
<dbReference type="PANTHER" id="PTHR40036">
    <property type="entry name" value="MACROCIN O-METHYLTRANSFERASE"/>
    <property type="match status" value="1"/>
</dbReference>
<gene>
    <name evidence="1" type="ORF">SAMN05444158_1054</name>
</gene>
<evidence type="ECO:0000313" key="2">
    <source>
        <dbReference type="Proteomes" id="UP000243904"/>
    </source>
</evidence>
<proteinExistence type="predicted"/>
<name>A0A1H1PLD7_9BRAD</name>
<keyword evidence="2" id="KW-1185">Reference proteome</keyword>
<dbReference type="RefSeq" id="WP_146686527.1">
    <property type="nucleotide sequence ID" value="NZ_LT629750.1"/>
</dbReference>
<organism evidence="1 2">
    <name type="scientific">Bradyrhizobium canariense</name>
    <dbReference type="NCBI Taxonomy" id="255045"/>
    <lineage>
        <taxon>Bacteria</taxon>
        <taxon>Pseudomonadati</taxon>
        <taxon>Pseudomonadota</taxon>
        <taxon>Alphaproteobacteria</taxon>
        <taxon>Hyphomicrobiales</taxon>
        <taxon>Nitrobacteraceae</taxon>
        <taxon>Bradyrhizobium</taxon>
    </lineage>
</organism>
<dbReference type="InterPro" id="IPR029063">
    <property type="entry name" value="SAM-dependent_MTases_sf"/>
</dbReference>
<dbReference type="Proteomes" id="UP000243904">
    <property type="component" value="Chromosome I"/>
</dbReference>
<dbReference type="GO" id="GO:0032259">
    <property type="term" value="P:methylation"/>
    <property type="evidence" value="ECO:0007669"/>
    <property type="project" value="UniProtKB-KW"/>
</dbReference>
<dbReference type="GO" id="GO:0008168">
    <property type="term" value="F:methyltransferase activity"/>
    <property type="evidence" value="ECO:0007669"/>
    <property type="project" value="UniProtKB-KW"/>
</dbReference>
<dbReference type="PANTHER" id="PTHR40036:SF1">
    <property type="entry name" value="MACROCIN O-METHYLTRANSFERASE"/>
    <property type="match status" value="1"/>
</dbReference>
<accession>A0A1H1PLD7</accession>
<dbReference type="Pfam" id="PF05711">
    <property type="entry name" value="TylF"/>
    <property type="match status" value="1"/>
</dbReference>
<dbReference type="InterPro" id="IPR008884">
    <property type="entry name" value="TylF_MeTrfase"/>
</dbReference>
<keyword evidence="1" id="KW-0808">Transferase</keyword>
<dbReference type="EMBL" id="LT629750">
    <property type="protein sequence ID" value="SDS11569.1"/>
    <property type="molecule type" value="Genomic_DNA"/>
</dbReference>